<evidence type="ECO:0000313" key="2">
    <source>
        <dbReference type="Proteomes" id="UP001430377"/>
    </source>
</evidence>
<dbReference type="Proteomes" id="UP001430377">
    <property type="component" value="Unassembled WGS sequence"/>
</dbReference>
<comment type="caution">
    <text evidence="1">The sequence shown here is derived from an EMBL/GenBank/DDBJ whole genome shotgun (WGS) entry which is preliminary data.</text>
</comment>
<evidence type="ECO:0000313" key="1">
    <source>
        <dbReference type="EMBL" id="MBX0325626.1"/>
    </source>
</evidence>
<protein>
    <recommendedName>
        <fullName evidence="3">Recombinase RecA</fullName>
    </recommendedName>
</protein>
<name>A0AAW4PWR9_9EURY</name>
<organism evidence="1 2">
    <name type="scientific">Haloarcula rubra</name>
    <dbReference type="NCBI Taxonomy" id="2487747"/>
    <lineage>
        <taxon>Archaea</taxon>
        <taxon>Methanobacteriati</taxon>
        <taxon>Methanobacteriota</taxon>
        <taxon>Stenosarchaea group</taxon>
        <taxon>Halobacteria</taxon>
        <taxon>Halobacteriales</taxon>
        <taxon>Haloarculaceae</taxon>
        <taxon>Haloarcula</taxon>
    </lineage>
</organism>
<dbReference type="Pfam" id="PF24336">
    <property type="entry name" value="DUF7504"/>
    <property type="match status" value="1"/>
</dbReference>
<dbReference type="AlphaFoldDB" id="A0AAW4PWR9"/>
<gene>
    <name evidence="1" type="ORF">EGH21_21630</name>
</gene>
<proteinExistence type="predicted"/>
<dbReference type="InterPro" id="IPR055927">
    <property type="entry name" value="DUF7504"/>
</dbReference>
<dbReference type="RefSeq" id="WP_220620487.1">
    <property type="nucleotide sequence ID" value="NZ_RKLR01000016.1"/>
</dbReference>
<reference evidence="1 2" key="1">
    <citation type="submission" date="2021-06" db="EMBL/GenBank/DDBJ databases">
        <title>Halomicroarcula sp. a new haloarchaeum isolated from saline soil.</title>
        <authorList>
            <person name="Duran-Viseras A."/>
            <person name="Sanchez-Porro C."/>
            <person name="Ventosa A."/>
        </authorList>
    </citation>
    <scope>NUCLEOTIDE SEQUENCE [LARGE SCALE GENOMIC DNA]</scope>
    <source>
        <strain evidence="1 2">F13</strain>
    </source>
</reference>
<accession>A0AAW4PWR9</accession>
<keyword evidence="2" id="KW-1185">Reference proteome</keyword>
<dbReference type="Gene3D" id="3.40.50.300">
    <property type="entry name" value="P-loop containing nucleotide triphosphate hydrolases"/>
    <property type="match status" value="1"/>
</dbReference>
<evidence type="ECO:0008006" key="3">
    <source>
        <dbReference type="Google" id="ProtNLM"/>
    </source>
</evidence>
<dbReference type="EMBL" id="RKLR01000016">
    <property type="protein sequence ID" value="MBX0325626.1"/>
    <property type="molecule type" value="Genomic_DNA"/>
</dbReference>
<dbReference type="InterPro" id="IPR027417">
    <property type="entry name" value="P-loop_NTPase"/>
</dbReference>
<sequence>MYDIADVLPAGTISELEPGTSLLIAGPAMSGKQDLALNLLAAGLDGANGLLIVTTNESAAACLDDLEQRVTSLDHDRVGVVDCSGSSQQQSIRDIATQRVSSPGDLTGISIGTAKLMQQFTSQDISSLRHGLVSVSTLLQYLDLETVFKFLHIYTTRISDTQGLGIFTIDNVSHDPQTINTVMNEFDGMIELRETETGERKVRIRGIPDAPSGWQPL</sequence>